<protein>
    <submittedName>
        <fullName evidence="2">Uncharacterized protein</fullName>
    </submittedName>
</protein>
<organism evidence="2 3">
    <name type="scientific">Clohesyomyces aquaticus</name>
    <dbReference type="NCBI Taxonomy" id="1231657"/>
    <lineage>
        <taxon>Eukaryota</taxon>
        <taxon>Fungi</taxon>
        <taxon>Dikarya</taxon>
        <taxon>Ascomycota</taxon>
        <taxon>Pezizomycotina</taxon>
        <taxon>Dothideomycetes</taxon>
        <taxon>Pleosporomycetidae</taxon>
        <taxon>Pleosporales</taxon>
        <taxon>Lindgomycetaceae</taxon>
        <taxon>Clohesyomyces</taxon>
    </lineage>
</organism>
<gene>
    <name evidence="2" type="ORF">BCR34DRAFT_99947</name>
</gene>
<dbReference type="AlphaFoldDB" id="A0A1Y1YTN2"/>
<comment type="caution">
    <text evidence="2">The sequence shown here is derived from an EMBL/GenBank/DDBJ whole genome shotgun (WGS) entry which is preliminary data.</text>
</comment>
<keyword evidence="1" id="KW-0472">Membrane</keyword>
<keyword evidence="1" id="KW-1133">Transmembrane helix</keyword>
<feature type="transmembrane region" description="Helical" evidence="1">
    <location>
        <begin position="78"/>
        <end position="106"/>
    </location>
</feature>
<dbReference type="OrthoDB" id="5428040at2759"/>
<evidence type="ECO:0000256" key="1">
    <source>
        <dbReference type="SAM" id="Phobius"/>
    </source>
</evidence>
<feature type="transmembrane region" description="Helical" evidence="1">
    <location>
        <begin position="38"/>
        <end position="58"/>
    </location>
</feature>
<keyword evidence="3" id="KW-1185">Reference proteome</keyword>
<evidence type="ECO:0000313" key="3">
    <source>
        <dbReference type="Proteomes" id="UP000193144"/>
    </source>
</evidence>
<name>A0A1Y1YTN2_9PLEO</name>
<proteinExistence type="predicted"/>
<keyword evidence="1" id="KW-0812">Transmembrane</keyword>
<evidence type="ECO:0000313" key="2">
    <source>
        <dbReference type="EMBL" id="ORY01184.1"/>
    </source>
</evidence>
<dbReference type="Proteomes" id="UP000193144">
    <property type="component" value="Unassembled WGS sequence"/>
</dbReference>
<reference evidence="2 3" key="1">
    <citation type="submission" date="2016-07" db="EMBL/GenBank/DDBJ databases">
        <title>Pervasive Adenine N6-methylation of Active Genes in Fungi.</title>
        <authorList>
            <consortium name="DOE Joint Genome Institute"/>
            <person name="Mondo S.J."/>
            <person name="Dannebaum R.O."/>
            <person name="Kuo R.C."/>
            <person name="Labutti K."/>
            <person name="Haridas S."/>
            <person name="Kuo A."/>
            <person name="Salamov A."/>
            <person name="Ahrendt S.R."/>
            <person name="Lipzen A."/>
            <person name="Sullivan W."/>
            <person name="Andreopoulos W.B."/>
            <person name="Clum A."/>
            <person name="Lindquist E."/>
            <person name="Daum C."/>
            <person name="Ramamoorthy G.K."/>
            <person name="Gryganskyi A."/>
            <person name="Culley D."/>
            <person name="Magnuson J.K."/>
            <person name="James T.Y."/>
            <person name="O'Malley M.A."/>
            <person name="Stajich J.E."/>
            <person name="Spatafora J.W."/>
            <person name="Visel A."/>
            <person name="Grigoriev I.V."/>
        </authorList>
    </citation>
    <scope>NUCLEOTIDE SEQUENCE [LARGE SCALE GENOMIC DNA]</scope>
    <source>
        <strain evidence="2 3">CBS 115471</strain>
    </source>
</reference>
<accession>A0A1Y1YTN2</accession>
<sequence>MCTFCLEATGSEASDGAIAIHRAHTALFQDILTTTNNIALAMQAVFTVIIQMAFYDFLSEFDAKTDVSVTHNISVLIPVYWSGFTTVIAMLSVHLLMVLIILAMFLKSTRLLMLGNAWQAVAQASCGETERLLKQVSTLSEKEVRSMIRTEGYSDVKVGLSWSVEHDQACIVRRYPGGGST</sequence>
<dbReference type="EMBL" id="MCFA01000173">
    <property type="protein sequence ID" value="ORY01184.1"/>
    <property type="molecule type" value="Genomic_DNA"/>
</dbReference>